<evidence type="ECO:0000256" key="3">
    <source>
        <dbReference type="ARBA" id="ARBA00031109"/>
    </source>
</evidence>
<evidence type="ECO:0000256" key="1">
    <source>
        <dbReference type="ARBA" id="ARBA00025711"/>
    </source>
</evidence>
<comment type="pathway">
    <text evidence="1">Amino-acid degradation; L-leucine degradation; (S)-3-hydroxy-3-methylglutaryl-CoA from 3-isovaleryl-CoA: step 2/3.</text>
</comment>
<feature type="domain" description="CoA carboxyltransferase C-terminal" evidence="8">
    <location>
        <begin position="315"/>
        <end position="564"/>
    </location>
</feature>
<sequence>MWTLQNNFCNLIKKTVPTFKCMFPHYNKARYGQYIKTFPILDGSIPSVCEHVFEKNLRNSEACIQRYSELLYKVSKGGGENAILRHTQRNKKLLVRERLRMLLDDESFLELSPFAGFDLPYGDVPAAGCLTGIGKICGVWCVFMANDATVKGGTIYPISVKKQLRAQHIAIQNRLLSVYLVDSGGAFLPLQAELFPDQSHGGRIFYNEAIMSAMKIPQVAVVCGSCTAGGAYVPTMAEETVIVDKIGTMFLAGPPLVKAATGEDISPEDLGGATLHSKVSGCIDHFASSEEAAYECVRNIILTLNYELPQEETLEYDEPLYGAEELLGLAPQGYRYTLPLKLILSRLIDGSRFQEFKAEYGTTLVTGFAHMEGHLVGIVANNGELTHDASLKGSHFVQLCSQRSIPILFLQNTAPHAAEPTSLSQAENHTNRLKAQASMMAAIACAAVPKITLVIGGSYGNESYAMCGRSFDPNFLFLWPNARVALVDSRHISTFPQAGDDDCIGDDSELKFLKEKLDQESSAFYSSARLWDDGIILPQNSRKVIAQCLTIMKQQKYQIKSLQQYWGGLKELAGARPRKRSKEREQHKAHAAHARFVCLLLKKTPICGAGTTRHQQWSTHRDTHSEEPPLLHKVSNFLFHPLSNHCNWLEVLVFLALSINTSFIQQGHSLYLTHF</sequence>
<name>K7FBP4_PELSI</name>
<comment type="catalytic activity">
    <reaction evidence="6">
        <text>3-methylbut-2-enoyl-CoA + hydrogencarbonate + ATP = 3-methyl-(2E)-glutaconyl-CoA + ADP + phosphate + H(+)</text>
        <dbReference type="Rhea" id="RHEA:13589"/>
        <dbReference type="ChEBI" id="CHEBI:15378"/>
        <dbReference type="ChEBI" id="CHEBI:17544"/>
        <dbReference type="ChEBI" id="CHEBI:30616"/>
        <dbReference type="ChEBI" id="CHEBI:43474"/>
        <dbReference type="ChEBI" id="CHEBI:57344"/>
        <dbReference type="ChEBI" id="CHEBI:57346"/>
        <dbReference type="ChEBI" id="CHEBI:456216"/>
        <dbReference type="EC" id="6.4.1.4"/>
    </reaction>
</comment>
<dbReference type="InterPro" id="IPR029045">
    <property type="entry name" value="ClpP/crotonase-like_dom_sf"/>
</dbReference>
<proteinExistence type="predicted"/>
<dbReference type="PANTHER" id="PTHR22855:SF47">
    <property type="entry name" value="METHYLCROTONOYL-COA CARBOXYLASE"/>
    <property type="match status" value="1"/>
</dbReference>
<dbReference type="InterPro" id="IPR045190">
    <property type="entry name" value="MCCB/AccD1-like"/>
</dbReference>
<dbReference type="EMBL" id="AGCU01100043">
    <property type="status" value="NOT_ANNOTATED_CDS"/>
    <property type="molecule type" value="Genomic_DNA"/>
</dbReference>
<reference evidence="10" key="1">
    <citation type="submission" date="2011-10" db="EMBL/GenBank/DDBJ databases">
        <authorList>
            <consortium name="Soft-shell Turtle Genome Consortium"/>
        </authorList>
    </citation>
    <scope>NUCLEOTIDE SEQUENCE [LARGE SCALE GENOMIC DNA]</scope>
    <source>
        <strain evidence="10">Daiwa-1</strain>
    </source>
</reference>
<keyword evidence="10" id="KW-1185">Reference proteome</keyword>
<dbReference type="Ensembl" id="ENSPSIT00000005486.1">
    <property type="protein sequence ID" value="ENSPSIP00000005454.1"/>
    <property type="gene ID" value="ENSPSIG00000005086.1"/>
</dbReference>
<organism evidence="9 10">
    <name type="scientific">Pelodiscus sinensis</name>
    <name type="common">Chinese softshell turtle</name>
    <name type="synonym">Trionyx sinensis</name>
    <dbReference type="NCBI Taxonomy" id="13735"/>
    <lineage>
        <taxon>Eukaryota</taxon>
        <taxon>Metazoa</taxon>
        <taxon>Chordata</taxon>
        <taxon>Craniata</taxon>
        <taxon>Vertebrata</taxon>
        <taxon>Euteleostomi</taxon>
        <taxon>Archelosauria</taxon>
        <taxon>Testudinata</taxon>
        <taxon>Testudines</taxon>
        <taxon>Cryptodira</taxon>
        <taxon>Trionychia</taxon>
        <taxon>Trionychidae</taxon>
        <taxon>Pelodiscus</taxon>
    </lineage>
</organism>
<evidence type="ECO:0000256" key="5">
    <source>
        <dbReference type="ARBA" id="ARBA00031404"/>
    </source>
</evidence>
<dbReference type="InterPro" id="IPR034733">
    <property type="entry name" value="AcCoA_carboxyl_beta"/>
</dbReference>
<dbReference type="Proteomes" id="UP000007267">
    <property type="component" value="Unassembled WGS sequence"/>
</dbReference>
<dbReference type="FunFam" id="3.90.226.10:FF:000087">
    <property type="entry name" value="Si:ch211-198n5.11"/>
    <property type="match status" value="1"/>
</dbReference>
<dbReference type="GO" id="GO:0005739">
    <property type="term" value="C:mitochondrion"/>
    <property type="evidence" value="ECO:0007669"/>
    <property type="project" value="TreeGrafter"/>
</dbReference>
<dbReference type="eggNOG" id="KOG0540">
    <property type="taxonomic scope" value="Eukaryota"/>
</dbReference>
<dbReference type="EMBL" id="AGCU01100044">
    <property type="status" value="NOT_ANNOTATED_CDS"/>
    <property type="molecule type" value="Genomic_DNA"/>
</dbReference>
<evidence type="ECO:0000259" key="8">
    <source>
        <dbReference type="PROSITE" id="PS50989"/>
    </source>
</evidence>
<dbReference type="EC" id="6.4.1.4" evidence="2"/>
<dbReference type="GO" id="GO:0004485">
    <property type="term" value="F:methylcrotonoyl-CoA carboxylase activity"/>
    <property type="evidence" value="ECO:0007669"/>
    <property type="project" value="UniProtKB-EC"/>
</dbReference>
<evidence type="ECO:0000256" key="4">
    <source>
        <dbReference type="ARBA" id="ARBA00031237"/>
    </source>
</evidence>
<dbReference type="GO" id="GO:0006552">
    <property type="term" value="P:L-leucine catabolic process"/>
    <property type="evidence" value="ECO:0007669"/>
    <property type="project" value="UniProtKB-UniPathway"/>
</dbReference>
<reference evidence="9" key="4">
    <citation type="submission" date="2025-09" db="UniProtKB">
        <authorList>
            <consortium name="Ensembl"/>
        </authorList>
    </citation>
    <scope>IDENTIFICATION</scope>
</reference>
<evidence type="ECO:0000256" key="2">
    <source>
        <dbReference type="ARBA" id="ARBA00026116"/>
    </source>
</evidence>
<feature type="domain" description="CoA carboxyltransferase N-terminal" evidence="7">
    <location>
        <begin position="60"/>
        <end position="316"/>
    </location>
</feature>
<evidence type="ECO:0000256" key="6">
    <source>
        <dbReference type="ARBA" id="ARBA00052347"/>
    </source>
</evidence>
<dbReference type="STRING" id="13735.ENSPSIP00000005454"/>
<dbReference type="InterPro" id="IPR011762">
    <property type="entry name" value="COA_CT_N"/>
</dbReference>
<evidence type="ECO:0000313" key="9">
    <source>
        <dbReference type="Ensembl" id="ENSPSIP00000005454.1"/>
    </source>
</evidence>
<dbReference type="OMA" id="FAYIEGQ"/>
<dbReference type="Gene3D" id="3.90.226.10">
    <property type="entry name" value="2-enoyl-CoA Hydratase, Chain A, domain 1"/>
    <property type="match status" value="2"/>
</dbReference>
<accession>K7FBP4</accession>
<dbReference type="AlphaFoldDB" id="K7FBP4"/>
<dbReference type="FunFam" id="3.90.226.10:FF:000046">
    <property type="entry name" value="Geranyl-CoA carboxylase beta subunit"/>
    <property type="match status" value="1"/>
</dbReference>
<dbReference type="PROSITE" id="PS50989">
    <property type="entry name" value="COA_CT_CTER"/>
    <property type="match status" value="1"/>
</dbReference>
<reference evidence="10" key="2">
    <citation type="journal article" date="2013" name="Nat. Genet.">
        <title>The draft genomes of soft-shell turtle and green sea turtle yield insights into the development and evolution of the turtle-specific body plan.</title>
        <authorList>
            <person name="Wang Z."/>
            <person name="Pascual-Anaya J."/>
            <person name="Zadissa A."/>
            <person name="Li W."/>
            <person name="Niimura Y."/>
            <person name="Huang Z."/>
            <person name="Li C."/>
            <person name="White S."/>
            <person name="Xiong Z."/>
            <person name="Fang D."/>
            <person name="Wang B."/>
            <person name="Ming Y."/>
            <person name="Chen Y."/>
            <person name="Zheng Y."/>
            <person name="Kuraku S."/>
            <person name="Pignatelli M."/>
            <person name="Herrero J."/>
            <person name="Beal K."/>
            <person name="Nozawa M."/>
            <person name="Li Q."/>
            <person name="Wang J."/>
            <person name="Zhang H."/>
            <person name="Yu L."/>
            <person name="Shigenobu S."/>
            <person name="Wang J."/>
            <person name="Liu J."/>
            <person name="Flicek P."/>
            <person name="Searle S."/>
            <person name="Wang J."/>
            <person name="Kuratani S."/>
            <person name="Yin Y."/>
            <person name="Aken B."/>
            <person name="Zhang G."/>
            <person name="Irie N."/>
        </authorList>
    </citation>
    <scope>NUCLEOTIDE SEQUENCE [LARGE SCALE GENOMIC DNA]</scope>
    <source>
        <strain evidence="10">Daiwa-1</strain>
    </source>
</reference>
<dbReference type="UniPathway" id="UPA00363">
    <property type="reaction ID" value="UER00861"/>
</dbReference>
<protein>
    <recommendedName>
        <fullName evidence="2">methylcrotonoyl-CoA carboxylase</fullName>
        <ecNumber evidence="2">6.4.1.4</ecNumber>
    </recommendedName>
    <alternativeName>
        <fullName evidence="5">3-methylcrotonyl-CoA carboxylase 2</fullName>
    </alternativeName>
    <alternativeName>
        <fullName evidence="3">3-methylcrotonyl-CoA carboxylase non-biotin-containing subunit</fullName>
    </alternativeName>
    <alternativeName>
        <fullName evidence="4">3-methylcrotonyl-CoA:carbon dioxide ligase subunit beta</fullName>
    </alternativeName>
</protein>
<dbReference type="HOGENOM" id="CLU_018822_0_2_1"/>
<dbReference type="Pfam" id="PF01039">
    <property type="entry name" value="Carboxyl_trans"/>
    <property type="match status" value="1"/>
</dbReference>
<dbReference type="GeneTree" id="ENSGT00940000164186"/>
<dbReference type="PANTHER" id="PTHR22855">
    <property type="entry name" value="ACETYL, PROPIONYL, PYRUVATE, AND GLUTACONYL CARBOXYLASE-RELATED"/>
    <property type="match status" value="1"/>
</dbReference>
<evidence type="ECO:0000313" key="10">
    <source>
        <dbReference type="Proteomes" id="UP000007267"/>
    </source>
</evidence>
<reference evidence="9" key="3">
    <citation type="submission" date="2025-08" db="UniProtKB">
        <authorList>
            <consortium name="Ensembl"/>
        </authorList>
    </citation>
    <scope>IDENTIFICATION</scope>
</reference>
<dbReference type="SUPFAM" id="SSF52096">
    <property type="entry name" value="ClpP/crotonase"/>
    <property type="match status" value="2"/>
</dbReference>
<dbReference type="PROSITE" id="PS50980">
    <property type="entry name" value="COA_CT_NTER"/>
    <property type="match status" value="1"/>
</dbReference>
<dbReference type="GO" id="GO:1905202">
    <property type="term" value="C:methylcrotonoyl-CoA carboxylase complex"/>
    <property type="evidence" value="ECO:0007669"/>
    <property type="project" value="TreeGrafter"/>
</dbReference>
<evidence type="ECO:0000259" key="7">
    <source>
        <dbReference type="PROSITE" id="PS50980"/>
    </source>
</evidence>
<dbReference type="InterPro" id="IPR011763">
    <property type="entry name" value="COA_CT_C"/>
</dbReference>